<dbReference type="AlphaFoldDB" id="A0A9Q0G9I1"/>
<feature type="region of interest" description="Disordered" evidence="1">
    <location>
        <begin position="47"/>
        <end position="74"/>
    </location>
</feature>
<reference evidence="2" key="1">
    <citation type="submission" date="2022-02" db="EMBL/GenBank/DDBJ databases">
        <authorList>
            <person name="Henning P.M."/>
            <person name="McCubbin A.G."/>
            <person name="Shore J.S."/>
        </authorList>
    </citation>
    <scope>NUCLEOTIDE SEQUENCE</scope>
    <source>
        <strain evidence="2">F60SS</strain>
        <tissue evidence="2">Leaves</tissue>
    </source>
</reference>
<evidence type="ECO:0000256" key="1">
    <source>
        <dbReference type="SAM" id="MobiDB-lite"/>
    </source>
</evidence>
<comment type="caution">
    <text evidence="2">The sequence shown here is derived from an EMBL/GenBank/DDBJ whole genome shotgun (WGS) entry which is preliminary data.</text>
</comment>
<accession>A0A9Q0G9I1</accession>
<dbReference type="PANTHER" id="PTHR36002:SF1">
    <property type="entry name" value="PYRD"/>
    <property type="match status" value="1"/>
</dbReference>
<gene>
    <name evidence="2" type="ORF">Tsubulata_016732</name>
</gene>
<dbReference type="PANTHER" id="PTHR36002">
    <property type="entry name" value="PYRD"/>
    <property type="match status" value="1"/>
</dbReference>
<reference evidence="2" key="2">
    <citation type="journal article" date="2023" name="Plants (Basel)">
        <title>Annotation of the Turnera subulata (Passifloraceae) Draft Genome Reveals the S-Locus Evolved after the Divergence of Turneroideae from Passifloroideae in a Stepwise Manner.</title>
        <authorList>
            <person name="Henning P.M."/>
            <person name="Roalson E.H."/>
            <person name="Mir W."/>
            <person name="McCubbin A.G."/>
            <person name="Shore J.S."/>
        </authorList>
    </citation>
    <scope>NUCLEOTIDE SEQUENCE</scope>
    <source>
        <strain evidence="2">F60SS</strain>
    </source>
</reference>
<sequence>MSLACLVCHSVESPSHSFRSYSVSSSDNEGRCSAIANCLTRKLPVPHPRAIQSSKVNPQPVNPGNDGMAGPPRLVRSRAVRRDIVRDWNFDQVLMER</sequence>
<evidence type="ECO:0000313" key="3">
    <source>
        <dbReference type="Proteomes" id="UP001141552"/>
    </source>
</evidence>
<organism evidence="2 3">
    <name type="scientific">Turnera subulata</name>
    <dbReference type="NCBI Taxonomy" id="218843"/>
    <lineage>
        <taxon>Eukaryota</taxon>
        <taxon>Viridiplantae</taxon>
        <taxon>Streptophyta</taxon>
        <taxon>Embryophyta</taxon>
        <taxon>Tracheophyta</taxon>
        <taxon>Spermatophyta</taxon>
        <taxon>Magnoliopsida</taxon>
        <taxon>eudicotyledons</taxon>
        <taxon>Gunneridae</taxon>
        <taxon>Pentapetalae</taxon>
        <taxon>rosids</taxon>
        <taxon>fabids</taxon>
        <taxon>Malpighiales</taxon>
        <taxon>Passifloraceae</taxon>
        <taxon>Turnera</taxon>
    </lineage>
</organism>
<name>A0A9Q0G9I1_9ROSI</name>
<dbReference type="EMBL" id="JAKUCV010001510">
    <property type="protein sequence ID" value="KAJ4846094.1"/>
    <property type="molecule type" value="Genomic_DNA"/>
</dbReference>
<protein>
    <submittedName>
        <fullName evidence="2">Uncharacterized protein</fullName>
    </submittedName>
</protein>
<evidence type="ECO:0000313" key="2">
    <source>
        <dbReference type="EMBL" id="KAJ4846094.1"/>
    </source>
</evidence>
<dbReference type="Proteomes" id="UP001141552">
    <property type="component" value="Unassembled WGS sequence"/>
</dbReference>
<dbReference type="OrthoDB" id="1922963at2759"/>
<proteinExistence type="predicted"/>
<keyword evidence="3" id="KW-1185">Reference proteome</keyword>